<dbReference type="InParanoid" id="G0P2T9"/>
<dbReference type="HOGENOM" id="CLU_040220_1_0_1"/>
<sequence>MGIPLQLVPYVAQKEIIKSMYFDNIFLLSLTSRKTCRVIQTLTFNTVTHIKYFMHEAGITLSIKTNDEREYPVVGLTELPGRIYIDNEMVTFEIGGVVKQYFMVYRPPDFCYLYFDSISQITMNNLFLDHLKNLFRQTVPIELSVSAKKKYAHAYQPIEGVQKLSIETRGVNRQAIDYIASHQSLITLVVHGKLTNEFNAPYPNVHLRNAAEHGKRILESFEGRNLVLYDIELSSKDVSKFGEKWQKSKAYQNLEFVELKLAEGQTVYDENQILRGIEVSEENNRPANFTPLLAFGNRVERSTERFRNIVRSEDNKVASFRITDAKFCAVIWHRTCSP</sequence>
<keyword evidence="2" id="KW-1185">Reference proteome</keyword>
<dbReference type="PANTHER" id="PTHR21503">
    <property type="entry name" value="F-BOX-CONTAINING HYPOTHETICAL PROTEIN C.ELEGANS"/>
    <property type="match status" value="1"/>
</dbReference>
<dbReference type="AlphaFoldDB" id="G0P2T9"/>
<dbReference type="OrthoDB" id="10675853at2759"/>
<accession>G0P2T9</accession>
<dbReference type="OMA" id="CAVIWHR"/>
<reference evidence="2" key="1">
    <citation type="submission" date="2011-07" db="EMBL/GenBank/DDBJ databases">
        <authorList>
            <consortium name="Caenorhabditis brenneri Sequencing and Analysis Consortium"/>
            <person name="Wilson R.K."/>
        </authorList>
    </citation>
    <scope>NUCLEOTIDE SEQUENCE [LARGE SCALE GENOMIC DNA]</scope>
    <source>
        <strain evidence="2">PB2801</strain>
    </source>
</reference>
<evidence type="ECO:0000313" key="1">
    <source>
        <dbReference type="EMBL" id="EGT43396.1"/>
    </source>
</evidence>
<dbReference type="EMBL" id="GL380031">
    <property type="protein sequence ID" value="EGT43396.1"/>
    <property type="molecule type" value="Genomic_DNA"/>
</dbReference>
<evidence type="ECO:0000313" key="2">
    <source>
        <dbReference type="Proteomes" id="UP000008068"/>
    </source>
</evidence>
<protein>
    <recommendedName>
        <fullName evidence="3">F-box domain-containing protein</fullName>
    </recommendedName>
</protein>
<dbReference type="PANTHER" id="PTHR21503:SF8">
    <property type="entry name" value="F-BOX ASSOCIATED DOMAIN-CONTAINING PROTEIN-RELATED"/>
    <property type="match status" value="1"/>
</dbReference>
<dbReference type="STRING" id="135651.G0P2T9"/>
<proteinExistence type="predicted"/>
<gene>
    <name evidence="1" type="ORF">CAEBREN_22701</name>
</gene>
<name>G0P2T9_CAEBE</name>
<organism evidence="2">
    <name type="scientific">Caenorhabditis brenneri</name>
    <name type="common">Nematode worm</name>
    <dbReference type="NCBI Taxonomy" id="135651"/>
    <lineage>
        <taxon>Eukaryota</taxon>
        <taxon>Metazoa</taxon>
        <taxon>Ecdysozoa</taxon>
        <taxon>Nematoda</taxon>
        <taxon>Chromadorea</taxon>
        <taxon>Rhabditida</taxon>
        <taxon>Rhabditina</taxon>
        <taxon>Rhabditomorpha</taxon>
        <taxon>Rhabditoidea</taxon>
        <taxon>Rhabditidae</taxon>
        <taxon>Peloderinae</taxon>
        <taxon>Caenorhabditis</taxon>
    </lineage>
</organism>
<dbReference type="Proteomes" id="UP000008068">
    <property type="component" value="Unassembled WGS sequence"/>
</dbReference>
<evidence type="ECO:0008006" key="3">
    <source>
        <dbReference type="Google" id="ProtNLM"/>
    </source>
</evidence>